<dbReference type="AlphaFoldDB" id="A0A9D2G6F6"/>
<evidence type="ECO:0000259" key="2">
    <source>
        <dbReference type="Pfam" id="PF13556"/>
    </source>
</evidence>
<dbReference type="Pfam" id="PF13556">
    <property type="entry name" value="HTH_30"/>
    <property type="match status" value="1"/>
</dbReference>
<dbReference type="InterPro" id="IPR051448">
    <property type="entry name" value="CdaR-like_regulators"/>
</dbReference>
<evidence type="ECO:0000256" key="1">
    <source>
        <dbReference type="ARBA" id="ARBA00006754"/>
    </source>
</evidence>
<gene>
    <name evidence="4" type="ORF">H9964_05915</name>
</gene>
<reference evidence="4" key="2">
    <citation type="submission" date="2021-04" db="EMBL/GenBank/DDBJ databases">
        <authorList>
            <person name="Gilroy R."/>
        </authorList>
    </citation>
    <scope>NUCLEOTIDE SEQUENCE</scope>
    <source>
        <strain evidence="4">ChiW7-2402</strain>
    </source>
</reference>
<organism evidence="4 5">
    <name type="scientific">Candidatus Gallimonas intestinavium</name>
    <dbReference type="NCBI Taxonomy" id="2838603"/>
    <lineage>
        <taxon>Bacteria</taxon>
        <taxon>Bacillati</taxon>
        <taxon>Bacillota</taxon>
        <taxon>Clostridia</taxon>
        <taxon>Candidatus Gallimonas</taxon>
    </lineage>
</organism>
<dbReference type="InterPro" id="IPR025736">
    <property type="entry name" value="PucR_C-HTH_dom"/>
</dbReference>
<comment type="caution">
    <text evidence="4">The sequence shown here is derived from an EMBL/GenBank/DDBJ whole genome shotgun (WGS) entry which is preliminary data.</text>
</comment>
<feature type="domain" description="CdaR GGDEF-like" evidence="3">
    <location>
        <begin position="111"/>
        <end position="205"/>
    </location>
</feature>
<feature type="domain" description="PucR C-terminal helix-turn-helix" evidence="2">
    <location>
        <begin position="257"/>
        <end position="309"/>
    </location>
</feature>
<evidence type="ECO:0000313" key="5">
    <source>
        <dbReference type="Proteomes" id="UP000824102"/>
    </source>
</evidence>
<evidence type="ECO:0000259" key="3">
    <source>
        <dbReference type="Pfam" id="PF17853"/>
    </source>
</evidence>
<dbReference type="PANTHER" id="PTHR33744">
    <property type="entry name" value="CARBOHYDRATE DIACID REGULATOR"/>
    <property type="match status" value="1"/>
</dbReference>
<protein>
    <submittedName>
        <fullName evidence="4">Helix-turn-helix domain-containing protein</fullName>
    </submittedName>
</protein>
<dbReference type="Gene3D" id="1.10.10.2840">
    <property type="entry name" value="PucR C-terminal helix-turn-helix domain"/>
    <property type="match status" value="1"/>
</dbReference>
<dbReference type="InterPro" id="IPR041522">
    <property type="entry name" value="CdaR_GGDEF"/>
</dbReference>
<comment type="similarity">
    <text evidence="1">Belongs to the CdaR family.</text>
</comment>
<proteinExistence type="inferred from homology"/>
<dbReference type="InterPro" id="IPR042070">
    <property type="entry name" value="PucR_C-HTH_sf"/>
</dbReference>
<accession>A0A9D2G6F6</accession>
<dbReference type="Pfam" id="PF17853">
    <property type="entry name" value="GGDEF_2"/>
    <property type="match status" value="1"/>
</dbReference>
<evidence type="ECO:0000313" key="4">
    <source>
        <dbReference type="EMBL" id="HIZ73096.1"/>
    </source>
</evidence>
<dbReference type="EMBL" id="DXBB01000079">
    <property type="protein sequence ID" value="HIZ73096.1"/>
    <property type="molecule type" value="Genomic_DNA"/>
</dbReference>
<sequence length="320" mass="36800">MTHQTRAELVRLLKDVKERTGTEVRLSPRGKEETRFVLTYCGDKAEAFLDGTGEAAEQKAKLVAYLVANADAHEVLPDRAEYLKNILLGEGTGWYIYRFLTKFNLTDGACFAVELLVPKRIEEALSHIESCLQDSSDMAVRMDDTHLVVVKFLDAEETPLEFGHFLSQSLYEELGVKASIGIGCEMKSFVEIASSYRQASTAVRVSALFRSDFKVHTYREYLLVKMLEDLPKERLKEYMEQFYVESADEVFEDTDMMETAERFLENSLNISETSRDLFMHRNTLMYRLDKIERITGLNIRKFSDAVTFRVITILYKLLNP</sequence>
<reference evidence="4" key="1">
    <citation type="journal article" date="2021" name="PeerJ">
        <title>Extensive microbial diversity within the chicken gut microbiome revealed by metagenomics and culture.</title>
        <authorList>
            <person name="Gilroy R."/>
            <person name="Ravi A."/>
            <person name="Getino M."/>
            <person name="Pursley I."/>
            <person name="Horton D.L."/>
            <person name="Alikhan N.F."/>
            <person name="Baker D."/>
            <person name="Gharbi K."/>
            <person name="Hall N."/>
            <person name="Watson M."/>
            <person name="Adriaenssens E.M."/>
            <person name="Foster-Nyarko E."/>
            <person name="Jarju S."/>
            <person name="Secka A."/>
            <person name="Antonio M."/>
            <person name="Oren A."/>
            <person name="Chaudhuri R.R."/>
            <person name="La Ragione R."/>
            <person name="Hildebrand F."/>
            <person name="Pallen M.J."/>
        </authorList>
    </citation>
    <scope>NUCLEOTIDE SEQUENCE</scope>
    <source>
        <strain evidence="4">ChiW7-2402</strain>
    </source>
</reference>
<name>A0A9D2G6F6_9FIRM</name>
<dbReference type="PANTHER" id="PTHR33744:SF15">
    <property type="entry name" value="CARBOHYDRATE DIACID REGULATOR"/>
    <property type="match status" value="1"/>
</dbReference>
<dbReference type="Proteomes" id="UP000824102">
    <property type="component" value="Unassembled WGS sequence"/>
</dbReference>